<comment type="caution">
    <text evidence="1">The sequence shown here is derived from an EMBL/GenBank/DDBJ whole genome shotgun (WGS) entry which is preliminary data.</text>
</comment>
<proteinExistence type="predicted"/>
<sequence length="128" mass="14419">MVLNAQTEDNDFIEDEIPTTDIKYYKPSLAQELQANKGDAAFDYLYDMFFNLPTGEDVKKDLLIVFDGNIESEGTPKFRAWKTKATLTLDHFDSVAEKIYFSFSINHIDRGTVTVSDGVPTYTADSAT</sequence>
<accession>A0A412FH16</accession>
<name>A0A412FH16_9FIRM</name>
<reference evidence="1 2" key="1">
    <citation type="submission" date="2018-08" db="EMBL/GenBank/DDBJ databases">
        <title>A genome reference for cultivated species of the human gut microbiota.</title>
        <authorList>
            <person name="Zou Y."/>
            <person name="Xue W."/>
            <person name="Luo G."/>
        </authorList>
    </citation>
    <scope>NUCLEOTIDE SEQUENCE [LARGE SCALE GENOMIC DNA]</scope>
    <source>
        <strain evidence="1 2">AF24-4</strain>
    </source>
</reference>
<dbReference type="Proteomes" id="UP000285820">
    <property type="component" value="Unassembled WGS sequence"/>
</dbReference>
<evidence type="ECO:0000313" key="2">
    <source>
        <dbReference type="Proteomes" id="UP000285820"/>
    </source>
</evidence>
<evidence type="ECO:0000313" key="1">
    <source>
        <dbReference type="EMBL" id="RGR67436.1"/>
    </source>
</evidence>
<gene>
    <name evidence="1" type="ORF">DWY29_10315</name>
</gene>
<dbReference type="EMBL" id="QRUN01000014">
    <property type="protein sequence ID" value="RGR67436.1"/>
    <property type="molecule type" value="Genomic_DNA"/>
</dbReference>
<dbReference type="AlphaFoldDB" id="A0A412FH16"/>
<protein>
    <submittedName>
        <fullName evidence="1">Uncharacterized protein</fullName>
    </submittedName>
</protein>
<organism evidence="1 2">
    <name type="scientific">Roseburia inulinivorans</name>
    <dbReference type="NCBI Taxonomy" id="360807"/>
    <lineage>
        <taxon>Bacteria</taxon>
        <taxon>Bacillati</taxon>
        <taxon>Bacillota</taxon>
        <taxon>Clostridia</taxon>
        <taxon>Lachnospirales</taxon>
        <taxon>Lachnospiraceae</taxon>
        <taxon>Roseburia</taxon>
    </lineage>
</organism>